<comment type="caution">
    <text evidence="2">The sequence shown here is derived from an EMBL/GenBank/DDBJ whole genome shotgun (WGS) entry which is preliminary data.</text>
</comment>
<gene>
    <name evidence="2" type="ORF">COO09_15980</name>
</gene>
<dbReference type="PANTHER" id="PTHR21310">
    <property type="entry name" value="AMINOGLYCOSIDE PHOSPHOTRANSFERASE-RELATED-RELATED"/>
    <property type="match status" value="1"/>
</dbReference>
<name>A0A2A4FT36_9SPHN</name>
<keyword evidence="3" id="KW-1185">Reference proteome</keyword>
<feature type="domain" description="Aminoglycoside phosphotransferase" evidence="1">
    <location>
        <begin position="33"/>
        <end position="259"/>
    </location>
</feature>
<dbReference type="Gene3D" id="3.90.1200.10">
    <property type="match status" value="1"/>
</dbReference>
<reference evidence="2 3" key="1">
    <citation type="submission" date="2017-09" db="EMBL/GenBank/DDBJ databases">
        <title>The Catabolism of 3,6-Dichlorosalicylic acid is Initiated by the Cytochrome P450 Monooxygenase DsmABC in Rhizorhabdus dicambivorans Ndbn-20.</title>
        <authorList>
            <person name="Na L."/>
        </authorList>
    </citation>
    <scope>NUCLEOTIDE SEQUENCE [LARGE SCALE GENOMIC DNA]</scope>
    <source>
        <strain evidence="2 3">Ndbn-20m</strain>
    </source>
</reference>
<evidence type="ECO:0000313" key="2">
    <source>
        <dbReference type="EMBL" id="PCE41347.1"/>
    </source>
</evidence>
<dbReference type="EMBL" id="NWUF01000016">
    <property type="protein sequence ID" value="PCE41347.1"/>
    <property type="molecule type" value="Genomic_DNA"/>
</dbReference>
<dbReference type="Proteomes" id="UP000218934">
    <property type="component" value="Unassembled WGS sequence"/>
</dbReference>
<accession>A0A2A4FT36</accession>
<sequence length="325" mass="35948">MLRDRMGEGVRLEGFEVMTDGHAGLTFGVDAVDGGQRLSLILKMAPSGVPLRGSTDVYRQARLLTELHASGLPVPHVVMASADDTEIGAPFIAMERLPGRSFVIWEPHETFSDDPDFMLGLWTQAAMMMGALHSFPWRPSLVDWEQPTTLRAELDRWQALLRHTEDPDWRRSAEDLYARLMATIPTEGDPSVIHGDFQPGNVLYHNGRASGLIDWDLGGIGAPGIDVGWLVMMADRDGWEAGWKPRGAPPIDRLLAAYRAGGGGVIDHLGWYRAFAHFRLGSIAGLNLKLHRSGRRVDAVWERFVPSILCLLRIAGDLIGKEKTE</sequence>
<dbReference type="InterPro" id="IPR051678">
    <property type="entry name" value="AGP_Transferase"/>
</dbReference>
<dbReference type="CDD" id="cd05154">
    <property type="entry name" value="ACAD10_11_N-like"/>
    <property type="match status" value="1"/>
</dbReference>
<dbReference type="Pfam" id="PF01636">
    <property type="entry name" value="APH"/>
    <property type="match status" value="1"/>
</dbReference>
<dbReference type="InterPro" id="IPR002575">
    <property type="entry name" value="Aminoglycoside_PTrfase"/>
</dbReference>
<evidence type="ECO:0000259" key="1">
    <source>
        <dbReference type="Pfam" id="PF01636"/>
    </source>
</evidence>
<organism evidence="2 3">
    <name type="scientific">Rhizorhabdus dicambivorans</name>
    <dbReference type="NCBI Taxonomy" id="1850238"/>
    <lineage>
        <taxon>Bacteria</taxon>
        <taxon>Pseudomonadati</taxon>
        <taxon>Pseudomonadota</taxon>
        <taxon>Alphaproteobacteria</taxon>
        <taxon>Sphingomonadales</taxon>
        <taxon>Sphingomonadaceae</taxon>
        <taxon>Rhizorhabdus</taxon>
    </lineage>
</organism>
<dbReference type="RefSeq" id="WP_066964830.1">
    <property type="nucleotide sequence ID" value="NZ_CP023449.1"/>
</dbReference>
<dbReference type="KEGG" id="rdi:CMV14_10100"/>
<protein>
    <submittedName>
        <fullName evidence="2">Phosphotransferase family protein</fullName>
    </submittedName>
</protein>
<dbReference type="AlphaFoldDB" id="A0A2A4FT36"/>
<keyword evidence="2" id="KW-0808">Transferase</keyword>
<dbReference type="InterPro" id="IPR011009">
    <property type="entry name" value="Kinase-like_dom_sf"/>
</dbReference>
<dbReference type="InterPro" id="IPR041726">
    <property type="entry name" value="ACAD10_11_N"/>
</dbReference>
<dbReference type="GO" id="GO:0016740">
    <property type="term" value="F:transferase activity"/>
    <property type="evidence" value="ECO:0007669"/>
    <property type="project" value="UniProtKB-KW"/>
</dbReference>
<dbReference type="Gene3D" id="3.30.200.20">
    <property type="entry name" value="Phosphorylase Kinase, domain 1"/>
    <property type="match status" value="1"/>
</dbReference>
<dbReference type="SUPFAM" id="SSF56112">
    <property type="entry name" value="Protein kinase-like (PK-like)"/>
    <property type="match status" value="1"/>
</dbReference>
<dbReference type="OrthoDB" id="3806873at2"/>
<evidence type="ECO:0000313" key="3">
    <source>
        <dbReference type="Proteomes" id="UP000218934"/>
    </source>
</evidence>
<proteinExistence type="predicted"/>